<feature type="transmembrane region" description="Helical" evidence="1">
    <location>
        <begin position="169"/>
        <end position="188"/>
    </location>
</feature>
<dbReference type="RefSeq" id="WP_020873064.1">
    <property type="nucleotide sequence ID" value="NZ_JACHNG010000002.1"/>
</dbReference>
<evidence type="ECO:0000256" key="1">
    <source>
        <dbReference type="SAM" id="Phobius"/>
    </source>
</evidence>
<accession>A0ABR6M3T4</accession>
<keyword evidence="3" id="KW-1185">Reference proteome</keyword>
<reference evidence="2 3" key="1">
    <citation type="submission" date="2020-08" db="EMBL/GenBank/DDBJ databases">
        <title>Sequencing the genomes of 1000 actinobacteria strains.</title>
        <authorList>
            <person name="Klenk H.-P."/>
        </authorList>
    </citation>
    <scope>NUCLEOTIDE SEQUENCE [LARGE SCALE GENOMIC DNA]</scope>
    <source>
        <strain evidence="2 3">DSM 41530</strain>
    </source>
</reference>
<sequence length="203" mass="21788">MTMRSSRSPLLLAWAFASGRVRDHARRLVLATVAALALVAVPTAPATAYAPVGVVHTERVQAGPYTVTVGFSEWPLRAMQSLDFTFAPADGIAGKSGRLTIDGPGLDADDRETPLSRHPRKRDVWGLDVQALPESGTWSFTFDIDGRAGHGRGTLRNVTVLDQPGPPLAISWTVCAIPPIGMLAYLAVGWRRNKPSERVAALV</sequence>
<evidence type="ECO:0000313" key="2">
    <source>
        <dbReference type="EMBL" id="MBB4789265.1"/>
    </source>
</evidence>
<keyword evidence="1" id="KW-0472">Membrane</keyword>
<proteinExistence type="predicted"/>
<dbReference type="EMBL" id="JACHNG010000002">
    <property type="protein sequence ID" value="MBB4789265.1"/>
    <property type="molecule type" value="Genomic_DNA"/>
</dbReference>
<keyword evidence="1" id="KW-0812">Transmembrane</keyword>
<dbReference type="Proteomes" id="UP000530530">
    <property type="component" value="Unassembled WGS sequence"/>
</dbReference>
<evidence type="ECO:0000313" key="3">
    <source>
        <dbReference type="Proteomes" id="UP000530530"/>
    </source>
</evidence>
<gene>
    <name evidence="2" type="ORF">BJY27_010312</name>
</gene>
<protein>
    <submittedName>
        <fullName evidence="2">Uncharacterized protein</fullName>
    </submittedName>
</protein>
<comment type="caution">
    <text evidence="2">The sequence shown here is derived from an EMBL/GenBank/DDBJ whole genome shotgun (WGS) entry which is preliminary data.</text>
</comment>
<keyword evidence="1" id="KW-1133">Transmembrane helix</keyword>
<organism evidence="2 3">
    <name type="scientific">Streptomyces rapamycinicus</name>
    <dbReference type="NCBI Taxonomy" id="1226757"/>
    <lineage>
        <taxon>Bacteria</taxon>
        <taxon>Bacillati</taxon>
        <taxon>Actinomycetota</taxon>
        <taxon>Actinomycetes</taxon>
        <taxon>Kitasatosporales</taxon>
        <taxon>Streptomycetaceae</taxon>
        <taxon>Streptomyces</taxon>
        <taxon>Streptomyces violaceusniger group</taxon>
    </lineage>
</organism>
<name>A0ABR6M3T4_9ACTN</name>